<evidence type="ECO:0000313" key="3">
    <source>
        <dbReference type="Proteomes" id="UP000266723"/>
    </source>
</evidence>
<reference evidence="2 3" key="1">
    <citation type="journal article" date="2020" name="BMC Genomics">
        <title>Intraspecific diversification of the crop wild relative Brassica cretica Lam. using demographic model selection.</title>
        <authorList>
            <person name="Kioukis A."/>
            <person name="Michalopoulou V.A."/>
            <person name="Briers L."/>
            <person name="Pirintsos S."/>
            <person name="Studholme D.J."/>
            <person name="Pavlidis P."/>
            <person name="Sarris P.F."/>
        </authorList>
    </citation>
    <scope>NUCLEOTIDE SEQUENCE [LARGE SCALE GENOMIC DNA]</scope>
    <source>
        <strain evidence="3">cv. PFS-1207/04</strain>
    </source>
</reference>
<protein>
    <submittedName>
        <fullName evidence="2">Uncharacterized protein</fullName>
    </submittedName>
</protein>
<sequence length="196" mass="20328">MFVACVIHLFVGCVNNTKVSGGESRRVRTVAVSPMSRVIGALSVTARGSLSRAVVVLGSVCVQVWCCGPRAILASPNKMWGLGGVAVVESLPHGVLGGASPEEAFLAGPIALYGPSVQGVYTVTDCCVGGSNLQRSSPNDDIVGFEILFVMPVRFEGAFLSGSSRRLVALSVIDLPSGPSGLRYGLVLSLLLCCFI</sequence>
<dbReference type="Proteomes" id="UP000266723">
    <property type="component" value="Unassembled WGS sequence"/>
</dbReference>
<evidence type="ECO:0000313" key="2">
    <source>
        <dbReference type="EMBL" id="KAF3577331.1"/>
    </source>
</evidence>
<evidence type="ECO:0000256" key="1">
    <source>
        <dbReference type="SAM" id="SignalP"/>
    </source>
</evidence>
<accession>A0ABQ7DK67</accession>
<comment type="caution">
    <text evidence="2">The sequence shown here is derived from an EMBL/GenBank/DDBJ whole genome shotgun (WGS) entry which is preliminary data.</text>
</comment>
<feature type="chain" id="PRO_5045592223" evidence="1">
    <location>
        <begin position="22"/>
        <end position="196"/>
    </location>
</feature>
<name>A0ABQ7DK67_BRACR</name>
<feature type="signal peptide" evidence="1">
    <location>
        <begin position="1"/>
        <end position="21"/>
    </location>
</feature>
<dbReference type="EMBL" id="QGKV02000649">
    <property type="protein sequence ID" value="KAF3577331.1"/>
    <property type="molecule type" value="Genomic_DNA"/>
</dbReference>
<proteinExistence type="predicted"/>
<gene>
    <name evidence="2" type="ORF">DY000_02034338</name>
</gene>
<organism evidence="2 3">
    <name type="scientific">Brassica cretica</name>
    <name type="common">Mustard</name>
    <dbReference type="NCBI Taxonomy" id="69181"/>
    <lineage>
        <taxon>Eukaryota</taxon>
        <taxon>Viridiplantae</taxon>
        <taxon>Streptophyta</taxon>
        <taxon>Embryophyta</taxon>
        <taxon>Tracheophyta</taxon>
        <taxon>Spermatophyta</taxon>
        <taxon>Magnoliopsida</taxon>
        <taxon>eudicotyledons</taxon>
        <taxon>Gunneridae</taxon>
        <taxon>Pentapetalae</taxon>
        <taxon>rosids</taxon>
        <taxon>malvids</taxon>
        <taxon>Brassicales</taxon>
        <taxon>Brassicaceae</taxon>
        <taxon>Brassiceae</taxon>
        <taxon>Brassica</taxon>
    </lineage>
</organism>
<keyword evidence="3" id="KW-1185">Reference proteome</keyword>
<keyword evidence="1" id="KW-0732">Signal</keyword>